<name>A0A4V2SBR1_9FIRM</name>
<feature type="transmembrane region" description="Helical" evidence="7">
    <location>
        <begin position="97"/>
        <end position="120"/>
    </location>
</feature>
<sequence length="429" mass="46130">MEMNVVGIAAVVMLVFLFLKVPVFTSVLSGSVVYFALSPNIPTQIIAQRVIAGIESIPLLAVPFFICAGVYMNYSGVTKRVMNFAEALTGHMSGGLAQVNVLLSTLMGGLSGSNLADAAMQAKMLVPEMEKKGFTKEFSSVVTASSAMITPLIPPGIAMIIYGSIANVSIGKLFIAGIGPGILLCGSMMLLVSIISKKRGYKPVREKFIAPKEFMVALKNAALPLCLPVIIIGGIRLGIFTPTEAGAVAIIYSLMLGIVYREMTFKDAVSGIKETINSTASIMLIVGAASAFAWILTKERIPQQITELIIEMISNKYIFLMVVNIFLIFVGMFIEGNASMIVLVPLLAPVAKAYGIDEIQFAMIFIFNSAIGCITPPMGTLMFVTCGITKCKINNFIKEAVPFYILLFICLMLLTFVPVFSTGIVDLLY</sequence>
<dbReference type="OrthoDB" id="9772674at2"/>
<evidence type="ECO:0000313" key="10">
    <source>
        <dbReference type="Proteomes" id="UP000294919"/>
    </source>
</evidence>
<dbReference type="Proteomes" id="UP000294919">
    <property type="component" value="Unassembled WGS sequence"/>
</dbReference>
<feature type="transmembrane region" description="Helical" evidence="7">
    <location>
        <begin position="6"/>
        <end position="37"/>
    </location>
</feature>
<feature type="transmembrane region" description="Helical" evidence="7">
    <location>
        <begin position="403"/>
        <end position="428"/>
    </location>
</feature>
<protein>
    <submittedName>
        <fullName evidence="9">Tripartite ATP-independent transporter DctM subunit</fullName>
    </submittedName>
</protein>
<keyword evidence="2" id="KW-1003">Cell membrane</keyword>
<keyword evidence="6 7" id="KW-0472">Membrane</keyword>
<organism evidence="9 10">
    <name type="scientific">Marinisporobacter balticus</name>
    <dbReference type="NCBI Taxonomy" id="2018667"/>
    <lineage>
        <taxon>Bacteria</taxon>
        <taxon>Bacillati</taxon>
        <taxon>Bacillota</taxon>
        <taxon>Clostridia</taxon>
        <taxon>Peptostreptococcales</taxon>
        <taxon>Thermotaleaceae</taxon>
        <taxon>Marinisporobacter</taxon>
    </lineage>
</organism>
<comment type="caution">
    <text evidence="9">The sequence shown here is derived from an EMBL/GenBank/DDBJ whole genome shotgun (WGS) entry which is preliminary data.</text>
</comment>
<evidence type="ECO:0000256" key="7">
    <source>
        <dbReference type="SAM" id="Phobius"/>
    </source>
</evidence>
<dbReference type="InterPro" id="IPR010656">
    <property type="entry name" value="DctM"/>
</dbReference>
<evidence type="ECO:0000256" key="6">
    <source>
        <dbReference type="ARBA" id="ARBA00023136"/>
    </source>
</evidence>
<evidence type="ECO:0000256" key="5">
    <source>
        <dbReference type="ARBA" id="ARBA00022989"/>
    </source>
</evidence>
<comment type="subcellular location">
    <subcellularLocation>
        <location evidence="1">Cell inner membrane</location>
        <topology evidence="1">Multi-pass membrane protein</topology>
    </subcellularLocation>
</comment>
<dbReference type="RefSeq" id="WP_132244496.1">
    <property type="nucleotide sequence ID" value="NZ_SLWV01000008.1"/>
</dbReference>
<proteinExistence type="predicted"/>
<keyword evidence="4 7" id="KW-0812">Transmembrane</keyword>
<feature type="domain" description="TRAP C4-dicarboxylate transport system permease DctM subunit" evidence="8">
    <location>
        <begin position="11"/>
        <end position="418"/>
    </location>
</feature>
<feature type="transmembrane region" description="Helical" evidence="7">
    <location>
        <begin position="245"/>
        <end position="263"/>
    </location>
</feature>
<dbReference type="PANTHER" id="PTHR33362">
    <property type="entry name" value="SIALIC ACID TRAP TRANSPORTER PERMEASE PROTEIN SIAT-RELATED"/>
    <property type="match status" value="1"/>
</dbReference>
<evidence type="ECO:0000256" key="2">
    <source>
        <dbReference type="ARBA" id="ARBA00022475"/>
    </source>
</evidence>
<dbReference type="GO" id="GO:0022857">
    <property type="term" value="F:transmembrane transporter activity"/>
    <property type="evidence" value="ECO:0007669"/>
    <property type="project" value="TreeGrafter"/>
</dbReference>
<feature type="transmembrane region" description="Helical" evidence="7">
    <location>
        <begin position="359"/>
        <end position="383"/>
    </location>
</feature>
<dbReference type="PIRSF" id="PIRSF006066">
    <property type="entry name" value="HI0050"/>
    <property type="match status" value="1"/>
</dbReference>
<evidence type="ECO:0000256" key="4">
    <source>
        <dbReference type="ARBA" id="ARBA00022692"/>
    </source>
</evidence>
<dbReference type="EMBL" id="SLWV01000008">
    <property type="protein sequence ID" value="TCO76500.1"/>
    <property type="molecule type" value="Genomic_DNA"/>
</dbReference>
<dbReference type="Pfam" id="PF06808">
    <property type="entry name" value="DctM"/>
    <property type="match status" value="1"/>
</dbReference>
<evidence type="ECO:0000256" key="1">
    <source>
        <dbReference type="ARBA" id="ARBA00004429"/>
    </source>
</evidence>
<feature type="transmembrane region" description="Helical" evidence="7">
    <location>
        <begin position="57"/>
        <end position="77"/>
    </location>
</feature>
<reference evidence="9 10" key="1">
    <citation type="submission" date="2019-03" db="EMBL/GenBank/DDBJ databases">
        <title>Genomic Encyclopedia of Type Strains, Phase IV (KMG-IV): sequencing the most valuable type-strain genomes for metagenomic binning, comparative biology and taxonomic classification.</title>
        <authorList>
            <person name="Goeker M."/>
        </authorList>
    </citation>
    <scope>NUCLEOTIDE SEQUENCE [LARGE SCALE GENOMIC DNA]</scope>
    <source>
        <strain evidence="9 10">DSM 102940</strain>
    </source>
</reference>
<evidence type="ECO:0000313" key="9">
    <source>
        <dbReference type="EMBL" id="TCO76500.1"/>
    </source>
</evidence>
<keyword evidence="3" id="KW-0997">Cell inner membrane</keyword>
<feature type="transmembrane region" description="Helical" evidence="7">
    <location>
        <begin position="275"/>
        <end position="297"/>
    </location>
</feature>
<dbReference type="PANTHER" id="PTHR33362:SF4">
    <property type="entry name" value="2,3-DIKETO-L-GULONATE TRAP TRANSPORTER LARGE PERMEASE PROTEIN YIAN"/>
    <property type="match status" value="1"/>
</dbReference>
<dbReference type="GO" id="GO:0005886">
    <property type="term" value="C:plasma membrane"/>
    <property type="evidence" value="ECO:0007669"/>
    <property type="project" value="UniProtKB-SubCell"/>
</dbReference>
<feature type="transmembrane region" description="Helical" evidence="7">
    <location>
        <begin position="174"/>
        <end position="195"/>
    </location>
</feature>
<accession>A0A4V2SBR1</accession>
<gene>
    <name evidence="9" type="ORF">EV214_108103</name>
</gene>
<evidence type="ECO:0000259" key="8">
    <source>
        <dbReference type="Pfam" id="PF06808"/>
    </source>
</evidence>
<keyword evidence="5 7" id="KW-1133">Transmembrane helix</keyword>
<dbReference type="AlphaFoldDB" id="A0A4V2SBR1"/>
<dbReference type="NCBIfam" id="TIGR00786">
    <property type="entry name" value="dctM"/>
    <property type="match status" value="1"/>
</dbReference>
<feature type="transmembrane region" description="Helical" evidence="7">
    <location>
        <begin position="317"/>
        <end position="347"/>
    </location>
</feature>
<keyword evidence="10" id="KW-1185">Reference proteome</keyword>
<feature type="transmembrane region" description="Helical" evidence="7">
    <location>
        <begin position="141"/>
        <end position="162"/>
    </location>
</feature>
<dbReference type="InterPro" id="IPR004681">
    <property type="entry name" value="TRAP_DctM"/>
</dbReference>
<evidence type="ECO:0000256" key="3">
    <source>
        <dbReference type="ARBA" id="ARBA00022519"/>
    </source>
</evidence>